<dbReference type="AlphaFoldDB" id="A0A2P7R7B3"/>
<feature type="chain" id="PRO_5015112016" description="Solute-binding protein family 3/N-terminal domain-containing protein" evidence="1">
    <location>
        <begin position="19"/>
        <end position="284"/>
    </location>
</feature>
<evidence type="ECO:0000313" key="3">
    <source>
        <dbReference type="Proteomes" id="UP000240243"/>
    </source>
</evidence>
<keyword evidence="3" id="KW-1185">Reference proteome</keyword>
<dbReference type="Gene3D" id="3.40.190.10">
    <property type="entry name" value="Periplasmic binding protein-like II"/>
    <property type="match status" value="2"/>
</dbReference>
<dbReference type="Proteomes" id="UP000240243">
    <property type="component" value="Unassembled WGS sequence"/>
</dbReference>
<protein>
    <recommendedName>
        <fullName evidence="4">Solute-binding protein family 3/N-terminal domain-containing protein</fullName>
    </recommendedName>
</protein>
<feature type="signal peptide" evidence="1">
    <location>
        <begin position="1"/>
        <end position="18"/>
    </location>
</feature>
<dbReference type="RefSeq" id="WP_106728708.1">
    <property type="nucleotide sequence ID" value="NZ_PXYG01000002.1"/>
</dbReference>
<name>A0A2P7R7B3_9GAMM</name>
<evidence type="ECO:0000256" key="1">
    <source>
        <dbReference type="SAM" id="SignalP"/>
    </source>
</evidence>
<reference evidence="2 3" key="1">
    <citation type="submission" date="2018-03" db="EMBL/GenBank/DDBJ databases">
        <title>The draft genome of Zobellella sp. 59N8.</title>
        <authorList>
            <person name="Liu L."/>
            <person name="Li L."/>
            <person name="Zhang X."/>
            <person name="Liang L."/>
            <person name="Wang T."/>
        </authorList>
    </citation>
    <scope>NUCLEOTIDE SEQUENCE [LARGE SCALE GENOMIC DNA]</scope>
    <source>
        <strain evidence="2 3">59N8</strain>
    </source>
</reference>
<organism evidence="2 3">
    <name type="scientific">Zobellella endophytica</name>
    <dbReference type="NCBI Taxonomy" id="2116700"/>
    <lineage>
        <taxon>Bacteria</taxon>
        <taxon>Pseudomonadati</taxon>
        <taxon>Pseudomonadota</taxon>
        <taxon>Gammaproteobacteria</taxon>
        <taxon>Aeromonadales</taxon>
        <taxon>Aeromonadaceae</taxon>
        <taxon>Zobellella</taxon>
    </lineage>
</organism>
<dbReference type="EMBL" id="PXYG01000002">
    <property type="protein sequence ID" value="PSJ46090.1"/>
    <property type="molecule type" value="Genomic_DNA"/>
</dbReference>
<dbReference type="OrthoDB" id="547680at2"/>
<evidence type="ECO:0008006" key="4">
    <source>
        <dbReference type="Google" id="ProtNLM"/>
    </source>
</evidence>
<keyword evidence="1" id="KW-0732">Signal</keyword>
<accession>A0A2P7R7B3</accession>
<sequence>MFRLVACLLLMAAMELPAMEITHRPAESRQDQRVNYFIALLALALEKTQEDHGPAHSKPYHEPLSQARAFEMVARGELDLVWSMASQERMNKVRAVPVPLLRGLLGYRVLLTHPDGAARFERIRSLEALSALTTIQGAGWPDVEVLRGNGLEVGTSTDYDGMFRMVMGQRVDYFPRSVAEVWPELKRHSPLDLTVVPGLALYYPAPIYFFVHPDNTALAERLETGLMRAVADGAFEQLFRAQEEHRQALDFINRPGLRVLRLDNPLIPGFVPPRDPRLWLPQDR</sequence>
<evidence type="ECO:0000313" key="2">
    <source>
        <dbReference type="EMBL" id="PSJ46090.1"/>
    </source>
</evidence>
<proteinExistence type="predicted"/>
<comment type="caution">
    <text evidence="2">The sequence shown here is derived from an EMBL/GenBank/DDBJ whole genome shotgun (WGS) entry which is preliminary data.</text>
</comment>
<dbReference type="SUPFAM" id="SSF53850">
    <property type="entry name" value="Periplasmic binding protein-like II"/>
    <property type="match status" value="1"/>
</dbReference>
<gene>
    <name evidence="2" type="ORF">C7H85_05440</name>
</gene>